<dbReference type="EMBL" id="NQIK02000004">
    <property type="protein sequence ID" value="KAF7571416.1"/>
    <property type="molecule type" value="Genomic_DNA"/>
</dbReference>
<dbReference type="Proteomes" id="UP000245464">
    <property type="component" value="Chromosome 4"/>
</dbReference>
<name>A0A317A2H6_9PLEO</name>
<dbReference type="InterPro" id="IPR009009">
    <property type="entry name" value="RlpA-like_DPBB"/>
</dbReference>
<comment type="caution">
    <text evidence="2">The sequence shown here is derived from an EMBL/GenBank/DDBJ whole genome shotgun (WGS) entry which is preliminary data.</text>
</comment>
<reference evidence="2 3" key="1">
    <citation type="journal article" date="2018" name="BMC Genomics">
        <title>Comparative genomics of the wheat fungal pathogen Pyrenophora tritici-repentis reveals chromosomal variations and genome plasticity.</title>
        <authorList>
            <person name="Moolhuijzen P."/>
            <person name="See P.T."/>
            <person name="Hane J.K."/>
            <person name="Shi G."/>
            <person name="Liu Z."/>
            <person name="Oliver R.P."/>
            <person name="Moffat C.S."/>
        </authorList>
    </citation>
    <scope>NUCLEOTIDE SEQUENCE [LARGE SCALE GENOMIC DNA]</scope>
    <source>
        <strain evidence="2">M4</strain>
    </source>
</reference>
<dbReference type="Pfam" id="PF03330">
    <property type="entry name" value="DPBB_1"/>
    <property type="match status" value="1"/>
</dbReference>
<dbReference type="KEGG" id="ptrr:90956219"/>
<dbReference type="PANTHER" id="PTHR31836:SF28">
    <property type="entry name" value="SRCR DOMAIN-CONTAINING PROTEIN-RELATED"/>
    <property type="match status" value="1"/>
</dbReference>
<organism evidence="2 3">
    <name type="scientific">Pyrenophora tritici-repentis</name>
    <dbReference type="NCBI Taxonomy" id="45151"/>
    <lineage>
        <taxon>Eukaryota</taxon>
        <taxon>Fungi</taxon>
        <taxon>Dikarya</taxon>
        <taxon>Ascomycota</taxon>
        <taxon>Pezizomycotina</taxon>
        <taxon>Dothideomycetes</taxon>
        <taxon>Pleosporomycetidae</taxon>
        <taxon>Pleosporales</taxon>
        <taxon>Pleosporineae</taxon>
        <taxon>Pleosporaceae</taxon>
        <taxon>Pyrenophora</taxon>
    </lineage>
</organism>
<evidence type="ECO:0000313" key="3">
    <source>
        <dbReference type="Proteomes" id="UP000245464"/>
    </source>
</evidence>
<dbReference type="PANTHER" id="PTHR31836">
    <property type="match status" value="1"/>
</dbReference>
<accession>A0A317A2H6</accession>
<keyword evidence="1" id="KW-0732">Signal</keyword>
<sequence>MSAGSLFNDVDITVYDNTGAAGACGEALYDDDVVVAIAQGAWNEMGGSTYNSQTGAATNPWCGKKVKVNYNGGSVVATIMDLCPGCKGTYDVDLSRGAWKALGIEETTRLKASWTLL</sequence>
<dbReference type="SUPFAM" id="SSF50685">
    <property type="entry name" value="Barwin-like endoglucanases"/>
    <property type="match status" value="1"/>
</dbReference>
<dbReference type="Gene3D" id="2.40.40.10">
    <property type="entry name" value="RlpA-like domain"/>
    <property type="match status" value="1"/>
</dbReference>
<dbReference type="InterPro" id="IPR051477">
    <property type="entry name" value="Expansin_CellWall"/>
</dbReference>
<dbReference type="RefSeq" id="XP_065962535.1">
    <property type="nucleotide sequence ID" value="XM_066106867.1"/>
</dbReference>
<proteinExistence type="predicted"/>
<dbReference type="GeneID" id="90956219"/>
<protein>
    <submittedName>
        <fullName evidence="2">DPBB-1 domain containing protein</fullName>
    </submittedName>
</protein>
<dbReference type="AlphaFoldDB" id="A0A317A2H6"/>
<evidence type="ECO:0000256" key="1">
    <source>
        <dbReference type="ARBA" id="ARBA00022729"/>
    </source>
</evidence>
<gene>
    <name evidence="2" type="ORF">PtrM4_089160</name>
</gene>
<evidence type="ECO:0000313" key="2">
    <source>
        <dbReference type="EMBL" id="KAF7571416.1"/>
    </source>
</evidence>
<dbReference type="CDD" id="cd22191">
    <property type="entry name" value="DPBB_RlpA_EXP_N-like"/>
    <property type="match status" value="1"/>
</dbReference>
<dbReference type="InterPro" id="IPR036908">
    <property type="entry name" value="RlpA-like_sf"/>
</dbReference>